<dbReference type="OrthoDB" id="69641at2759"/>
<evidence type="ECO:0000313" key="1">
    <source>
        <dbReference type="EMBL" id="OBS69760.1"/>
    </source>
</evidence>
<organism evidence="1 2">
    <name type="scientific">Neotoma lepida</name>
    <name type="common">Desert woodrat</name>
    <dbReference type="NCBI Taxonomy" id="56216"/>
    <lineage>
        <taxon>Eukaryota</taxon>
        <taxon>Metazoa</taxon>
        <taxon>Chordata</taxon>
        <taxon>Craniata</taxon>
        <taxon>Vertebrata</taxon>
        <taxon>Euteleostomi</taxon>
        <taxon>Mammalia</taxon>
        <taxon>Eutheria</taxon>
        <taxon>Euarchontoglires</taxon>
        <taxon>Glires</taxon>
        <taxon>Rodentia</taxon>
        <taxon>Myomorpha</taxon>
        <taxon>Muroidea</taxon>
        <taxon>Cricetidae</taxon>
        <taxon>Neotominae</taxon>
        <taxon>Neotoma</taxon>
    </lineage>
</organism>
<dbReference type="EMBL" id="LZPO01067004">
    <property type="protein sequence ID" value="OBS69760.1"/>
    <property type="molecule type" value="Genomic_DNA"/>
</dbReference>
<protein>
    <submittedName>
        <fullName evidence="1">Uncharacterized protein</fullName>
    </submittedName>
</protein>
<accession>A0A1A6GVV1</accession>
<proteinExistence type="predicted"/>
<dbReference type="AlphaFoldDB" id="A0A1A6GVV1"/>
<keyword evidence="2" id="KW-1185">Reference proteome</keyword>
<name>A0A1A6GVV1_NEOLE</name>
<reference evidence="1 2" key="1">
    <citation type="submission" date="2016-06" db="EMBL/GenBank/DDBJ databases">
        <title>The Draft Genome Sequence and Annotation of the Desert Woodrat Neotoma lepida.</title>
        <authorList>
            <person name="Campbell M."/>
            <person name="Oakeson K.F."/>
            <person name="Yandell M."/>
            <person name="Halpert J.R."/>
            <person name="Dearing D."/>
        </authorList>
    </citation>
    <scope>NUCLEOTIDE SEQUENCE [LARGE SCALE GENOMIC DNA]</scope>
    <source>
        <strain evidence="1">417</strain>
        <tissue evidence="1">Liver</tissue>
    </source>
</reference>
<gene>
    <name evidence="1" type="ORF">A6R68_01699</name>
</gene>
<dbReference type="Proteomes" id="UP000092124">
    <property type="component" value="Unassembled WGS sequence"/>
</dbReference>
<feature type="non-terminal residue" evidence="1">
    <location>
        <position position="62"/>
    </location>
</feature>
<dbReference type="STRING" id="56216.A0A1A6GVV1"/>
<comment type="caution">
    <text evidence="1">The sequence shown here is derived from an EMBL/GenBank/DDBJ whole genome shotgun (WGS) entry which is preliminary data.</text>
</comment>
<sequence>MVFSRDPEAEEIEAEYAALDRREPYEGLRPQDLRRLKDMLIVETADMLQAPLFTAEALLRAH</sequence>
<evidence type="ECO:0000313" key="2">
    <source>
        <dbReference type="Proteomes" id="UP000092124"/>
    </source>
</evidence>